<keyword evidence="1" id="KW-1133">Transmembrane helix</keyword>
<dbReference type="RefSeq" id="WP_008219945.1">
    <property type="nucleotide sequence ID" value="NZ_BAFK01000006.1"/>
</dbReference>
<feature type="transmembrane region" description="Helical" evidence="1">
    <location>
        <begin position="160"/>
        <end position="182"/>
    </location>
</feature>
<dbReference type="Pfam" id="PF14897">
    <property type="entry name" value="EpsG"/>
    <property type="match status" value="1"/>
</dbReference>
<feature type="transmembrane region" description="Helical" evidence="1">
    <location>
        <begin position="25"/>
        <end position="44"/>
    </location>
</feature>
<dbReference type="Proteomes" id="UP000004374">
    <property type="component" value="Unassembled WGS sequence"/>
</dbReference>
<reference evidence="2 3" key="1">
    <citation type="journal article" date="2012" name="J. Bacteriol.">
        <title>Genome Sequence of the Protease-Producing Bacterium Rheinheimera nanhaiensis E407-8T, Isolated from Deep-Sea Sediment of the South China Sea.</title>
        <authorList>
            <person name="Zhang X.-Y."/>
            <person name="Zhang Y.-J."/>
            <person name="Qin Q.-L."/>
            <person name="Xie B.-B."/>
            <person name="Chen X.-L."/>
            <person name="Zhou B.-C."/>
            <person name="Zhang Y.-Z."/>
        </authorList>
    </citation>
    <scope>NUCLEOTIDE SEQUENCE [LARGE SCALE GENOMIC DNA]</scope>
    <source>
        <strain evidence="2 3">E407-8</strain>
    </source>
</reference>
<gene>
    <name evidence="2" type="ORF">RNAN_1312</name>
</gene>
<protein>
    <recommendedName>
        <fullName evidence="4">EpsG family protein</fullName>
    </recommendedName>
</protein>
<dbReference type="InterPro" id="IPR049458">
    <property type="entry name" value="EpsG-like"/>
</dbReference>
<feature type="transmembrane region" description="Helical" evidence="1">
    <location>
        <begin position="327"/>
        <end position="345"/>
    </location>
</feature>
<keyword evidence="1" id="KW-0812">Transmembrane</keyword>
<organism evidence="2 3">
    <name type="scientific">Rheinheimera nanhaiensis E407-8</name>
    <dbReference type="NCBI Taxonomy" id="562729"/>
    <lineage>
        <taxon>Bacteria</taxon>
        <taxon>Pseudomonadati</taxon>
        <taxon>Pseudomonadota</taxon>
        <taxon>Gammaproteobacteria</taxon>
        <taxon>Chromatiales</taxon>
        <taxon>Chromatiaceae</taxon>
        <taxon>Rheinheimera</taxon>
    </lineage>
</organism>
<dbReference type="OrthoDB" id="7066634at2"/>
<dbReference type="STRING" id="562729.RNAN_1312"/>
<evidence type="ECO:0008006" key="4">
    <source>
        <dbReference type="Google" id="ProtNLM"/>
    </source>
</evidence>
<name>I1DWB2_9GAMM</name>
<evidence type="ECO:0000256" key="1">
    <source>
        <dbReference type="SAM" id="Phobius"/>
    </source>
</evidence>
<feature type="transmembrane region" description="Helical" evidence="1">
    <location>
        <begin position="242"/>
        <end position="259"/>
    </location>
</feature>
<feature type="transmembrane region" description="Helical" evidence="1">
    <location>
        <begin position="271"/>
        <end position="291"/>
    </location>
</feature>
<accession>I1DWB2</accession>
<keyword evidence="1" id="KW-0472">Membrane</keyword>
<dbReference type="EMBL" id="BAFK01000006">
    <property type="protein sequence ID" value="GAB58340.1"/>
    <property type="molecule type" value="Genomic_DNA"/>
</dbReference>
<sequence>MLPYLLIFFSLYSSIIYDRTKFEKLVFVSLSFVLFIFSAFRVGGTGPADYDAYLRLYSKVASWENVVDPTIHAEAGFRILSYVGNAAGFDGQFIIFSMALLSAFPIVWVIHKYSCYRIISLLVWMPYFLTMNMHASRVSVAAAFGLLFIINYYYSKKIISLLFLLLAISFHSSAICLLLVFLTKLTYRQLMSVFCISIFFGFAMNPLILIADAFKLVGLDIISWMIVSYMSSDDYGYPMKFYDPRIILGVVTILLIYNIRRSLVDAFDNYVFKLFFIGVILIVLFSSVTIIAWRLSYFYLISCVLVIPLICKYYNYRFSVSLGYIRVMSNFYSLIYVLYVFPIVYNAQSYGFYLG</sequence>
<feature type="transmembrane region" description="Helical" evidence="1">
    <location>
        <begin position="93"/>
        <end position="114"/>
    </location>
</feature>
<dbReference type="AlphaFoldDB" id="I1DWB2"/>
<feature type="transmembrane region" description="Helical" evidence="1">
    <location>
        <begin position="297"/>
        <end position="315"/>
    </location>
</feature>
<keyword evidence="3" id="KW-1185">Reference proteome</keyword>
<evidence type="ECO:0000313" key="2">
    <source>
        <dbReference type="EMBL" id="GAB58340.1"/>
    </source>
</evidence>
<feature type="transmembrane region" description="Helical" evidence="1">
    <location>
        <begin position="194"/>
        <end position="222"/>
    </location>
</feature>
<comment type="caution">
    <text evidence="2">The sequence shown here is derived from an EMBL/GenBank/DDBJ whole genome shotgun (WGS) entry which is preliminary data.</text>
</comment>
<proteinExistence type="predicted"/>
<evidence type="ECO:0000313" key="3">
    <source>
        <dbReference type="Proteomes" id="UP000004374"/>
    </source>
</evidence>
<feature type="transmembrane region" description="Helical" evidence="1">
    <location>
        <begin position="135"/>
        <end position="154"/>
    </location>
</feature>